<organism evidence="1 2">
    <name type="scientific">Coemansia biformis</name>
    <dbReference type="NCBI Taxonomy" id="1286918"/>
    <lineage>
        <taxon>Eukaryota</taxon>
        <taxon>Fungi</taxon>
        <taxon>Fungi incertae sedis</taxon>
        <taxon>Zoopagomycota</taxon>
        <taxon>Kickxellomycotina</taxon>
        <taxon>Kickxellomycetes</taxon>
        <taxon>Kickxellales</taxon>
        <taxon>Kickxellaceae</taxon>
        <taxon>Coemansia</taxon>
    </lineage>
</organism>
<sequence length="63" mass="5967">AVIAAVAAAGTNDQLAAAGFSAGPETGASPADGRAEVVDICVHHAGAAGAVFPKQHSSQTPGD</sequence>
<feature type="non-terminal residue" evidence="1">
    <location>
        <position position="1"/>
    </location>
</feature>
<accession>A0A9W8CUN2</accession>
<comment type="caution">
    <text evidence="1">The sequence shown here is derived from an EMBL/GenBank/DDBJ whole genome shotgun (WGS) entry which is preliminary data.</text>
</comment>
<name>A0A9W8CUN2_9FUNG</name>
<keyword evidence="2" id="KW-1185">Reference proteome</keyword>
<protein>
    <submittedName>
        <fullName evidence="1">Uncharacterized protein</fullName>
    </submittedName>
</protein>
<evidence type="ECO:0000313" key="2">
    <source>
        <dbReference type="Proteomes" id="UP001143981"/>
    </source>
</evidence>
<evidence type="ECO:0000313" key="1">
    <source>
        <dbReference type="EMBL" id="KAJ1726440.1"/>
    </source>
</evidence>
<dbReference type="Proteomes" id="UP001143981">
    <property type="component" value="Unassembled WGS sequence"/>
</dbReference>
<dbReference type="AlphaFoldDB" id="A0A9W8CUN2"/>
<dbReference type="EMBL" id="JANBOI010001564">
    <property type="protein sequence ID" value="KAJ1726440.1"/>
    <property type="molecule type" value="Genomic_DNA"/>
</dbReference>
<proteinExistence type="predicted"/>
<gene>
    <name evidence="1" type="ORF">LPJ61_005184</name>
</gene>
<reference evidence="1" key="1">
    <citation type="submission" date="2022-07" db="EMBL/GenBank/DDBJ databases">
        <title>Phylogenomic reconstructions and comparative analyses of Kickxellomycotina fungi.</title>
        <authorList>
            <person name="Reynolds N.K."/>
            <person name="Stajich J.E."/>
            <person name="Barry K."/>
            <person name="Grigoriev I.V."/>
            <person name="Crous P."/>
            <person name="Smith M.E."/>
        </authorList>
    </citation>
    <scope>NUCLEOTIDE SEQUENCE</scope>
    <source>
        <strain evidence="1">BCRC 34381</strain>
    </source>
</reference>